<dbReference type="InterPro" id="IPR001387">
    <property type="entry name" value="Cro/C1-type_HTH"/>
</dbReference>
<name>A0ABX8QT45_9ACTN</name>
<dbReference type="SUPFAM" id="SSF47413">
    <property type="entry name" value="lambda repressor-like DNA-binding domains"/>
    <property type="match status" value="1"/>
</dbReference>
<feature type="domain" description="HTH cro/C1-type" evidence="1">
    <location>
        <begin position="9"/>
        <end position="64"/>
    </location>
</feature>
<dbReference type="RefSeq" id="WP_231335153.1">
    <property type="nucleotide sequence ID" value="NZ_CP059572.1"/>
</dbReference>
<organism evidence="2 3">
    <name type="scientific">Actinomadura graeca</name>
    <dbReference type="NCBI Taxonomy" id="2750812"/>
    <lineage>
        <taxon>Bacteria</taxon>
        <taxon>Bacillati</taxon>
        <taxon>Actinomycetota</taxon>
        <taxon>Actinomycetes</taxon>
        <taxon>Streptosporangiales</taxon>
        <taxon>Thermomonosporaceae</taxon>
        <taxon>Actinomadura</taxon>
    </lineage>
</organism>
<sequence>MGVSSLGDAFSVVMKRHGWSGAALARKLDVSQPWVSMVLAGKRDPGMAKAARLLRTVGWELELVPSEEDDPVRRRRFLASAASVALTPPATGRHPYRDASYVRLLADRLAYTEEQIGGAPLVREALRHVRLVAPAMLGTDTGLQSAASGLARHAALILHDTRDLDNAERVANLSLALAGKGRDTCAQANAYSTLSLIRTYGKPRFRAAEYVRRGLALHDLDDATRAALLVRLARSLAVLPGQERPVRRALEEAQALASRLNPADAAEVMANSGIALADCGLHALGAVDLRKAVAGVESQSPLLAGLYRARLTKSAIRAGDVGAMTEGVASVALVAPLLTSRRMDIHVRHILTGTRPWAAVPEVRKAREQLREVTR</sequence>
<dbReference type="EMBL" id="CP059572">
    <property type="protein sequence ID" value="QXJ21965.1"/>
    <property type="molecule type" value="Genomic_DNA"/>
</dbReference>
<gene>
    <name evidence="2" type="ORF">AGRA3207_002883</name>
</gene>
<accession>A0ABX8QT45</accession>
<evidence type="ECO:0000313" key="2">
    <source>
        <dbReference type="EMBL" id="QXJ21965.1"/>
    </source>
</evidence>
<dbReference type="SMART" id="SM00530">
    <property type="entry name" value="HTH_XRE"/>
    <property type="match status" value="1"/>
</dbReference>
<keyword evidence="3" id="KW-1185">Reference proteome</keyword>
<protein>
    <submittedName>
        <fullName evidence="2">Helix-turn-helix transcriptional regulator</fullName>
    </submittedName>
</protein>
<reference evidence="2" key="1">
    <citation type="submission" date="2020-07" db="EMBL/GenBank/DDBJ databases">
        <authorList>
            <person name="Tarantini F.S."/>
            <person name="Hong K.W."/>
            <person name="Chan K.G."/>
        </authorList>
    </citation>
    <scope>NUCLEOTIDE SEQUENCE</scope>
    <source>
        <strain evidence="2">32-07</strain>
    </source>
</reference>
<dbReference type="CDD" id="cd00093">
    <property type="entry name" value="HTH_XRE"/>
    <property type="match status" value="1"/>
</dbReference>
<evidence type="ECO:0000259" key="1">
    <source>
        <dbReference type="SMART" id="SM00530"/>
    </source>
</evidence>
<evidence type="ECO:0000313" key="3">
    <source>
        <dbReference type="Proteomes" id="UP001049518"/>
    </source>
</evidence>
<dbReference type="Proteomes" id="UP001049518">
    <property type="component" value="Chromosome"/>
</dbReference>
<proteinExistence type="predicted"/>
<dbReference type="InterPro" id="IPR010982">
    <property type="entry name" value="Lambda_DNA-bd_dom_sf"/>
</dbReference>
<dbReference type="Gene3D" id="1.10.260.40">
    <property type="entry name" value="lambda repressor-like DNA-binding domains"/>
    <property type="match status" value="1"/>
</dbReference>